<sequence length="338" mass="37959">MKYKTLFLIAEIAQAHQGSFDKALEYIDALSKTGIDAVKFQVHIAEAESSIHEPFRVNMAGGDKTRFDYWKRMEFSLEQWRAIKSHCEAGGMEFIASPFSNAAVDLLERIGVLRYKIGSGEVNNLLMLEKIAATKKPIILSSGMSSYKELDETVAFLKNRGCDFSLLQCTTSYPTQPENYGLNVIAELKMRYQVPVGFSDHSAKIETCIAAVAMGAEILEFHVVFERNNDNGPDSSSSLEIDEITQLVRSVKNISIAMNNPIDKTDNSGFSELKGIFEKSLAVNKSLKKNHKLTFEDLESKKPKGFGIKASEFEAVIGKKLVRDMTQWDFLRHEDLFE</sequence>
<dbReference type="GO" id="GO:0047444">
    <property type="term" value="F:N-acylneuraminate-9-phosphate synthase activity"/>
    <property type="evidence" value="ECO:0007669"/>
    <property type="project" value="TreeGrafter"/>
</dbReference>
<dbReference type="EMBL" id="JBANCF010000008">
    <property type="protein sequence ID" value="MEM0573920.1"/>
    <property type="molecule type" value="Genomic_DNA"/>
</dbReference>
<evidence type="ECO:0000313" key="3">
    <source>
        <dbReference type="EMBL" id="MEM0573920.1"/>
    </source>
</evidence>
<dbReference type="InterPro" id="IPR051690">
    <property type="entry name" value="PseI-like"/>
</dbReference>
<dbReference type="SUPFAM" id="SSF51269">
    <property type="entry name" value="AFP III-like domain"/>
    <property type="match status" value="1"/>
</dbReference>
<dbReference type="PANTHER" id="PTHR42966">
    <property type="entry name" value="N-ACETYLNEURAMINATE SYNTHASE"/>
    <property type="match status" value="1"/>
</dbReference>
<dbReference type="InterPro" id="IPR013974">
    <property type="entry name" value="SAF"/>
</dbReference>
<dbReference type="PANTHER" id="PTHR42966:SF1">
    <property type="entry name" value="SIALIC ACID SYNTHASE"/>
    <property type="match status" value="1"/>
</dbReference>
<protein>
    <submittedName>
        <fullName evidence="2">N-acetylneuraminate synthase family protein</fullName>
    </submittedName>
</protein>
<reference evidence="2 5" key="1">
    <citation type="submission" date="2024-01" db="EMBL/GenBank/DDBJ databases">
        <title>Aequorivita flavus sp. nov., isolated from deep-sea sediment.</title>
        <authorList>
            <person name="Chen X."/>
        </authorList>
    </citation>
    <scope>NUCLEOTIDE SEQUENCE</scope>
    <source>
        <strain evidence="2">MCCC 1A16923</strain>
        <strain evidence="3 5">MCCC 1A16935</strain>
    </source>
</reference>
<dbReference type="CDD" id="cd11615">
    <property type="entry name" value="SAF_NeuB_like"/>
    <property type="match status" value="1"/>
</dbReference>
<dbReference type="Pfam" id="PF08666">
    <property type="entry name" value="SAF"/>
    <property type="match status" value="1"/>
</dbReference>
<dbReference type="InterPro" id="IPR013785">
    <property type="entry name" value="Aldolase_TIM"/>
</dbReference>
<dbReference type="Proteomes" id="UP001390963">
    <property type="component" value="Unassembled WGS sequence"/>
</dbReference>
<dbReference type="SUPFAM" id="SSF51569">
    <property type="entry name" value="Aldolase"/>
    <property type="match status" value="1"/>
</dbReference>
<accession>A0AB35YY17</accession>
<dbReference type="PROSITE" id="PS50844">
    <property type="entry name" value="AFP_LIKE"/>
    <property type="match status" value="1"/>
</dbReference>
<dbReference type="InterPro" id="IPR036732">
    <property type="entry name" value="AFP_Neu5c_C_sf"/>
</dbReference>
<evidence type="ECO:0000259" key="1">
    <source>
        <dbReference type="PROSITE" id="PS50844"/>
    </source>
</evidence>
<keyword evidence="5" id="KW-1185">Reference proteome</keyword>
<evidence type="ECO:0000313" key="5">
    <source>
        <dbReference type="Proteomes" id="UP001390963"/>
    </source>
</evidence>
<name>A0AB35YY17_9FLAO</name>
<organism evidence="2 4">
    <name type="scientific">Aequorivita flava</name>
    <dbReference type="NCBI Taxonomy" id="3114371"/>
    <lineage>
        <taxon>Bacteria</taxon>
        <taxon>Pseudomonadati</taxon>
        <taxon>Bacteroidota</taxon>
        <taxon>Flavobacteriia</taxon>
        <taxon>Flavobacteriales</taxon>
        <taxon>Flavobacteriaceae</taxon>
        <taxon>Aequorivita</taxon>
    </lineage>
</organism>
<dbReference type="InterPro" id="IPR013132">
    <property type="entry name" value="PseI/NeuA/B-like_N"/>
</dbReference>
<gene>
    <name evidence="3" type="ORF">VZD24_10350</name>
    <name evidence="2" type="ORF">VZD85_08320</name>
</gene>
<dbReference type="Gene3D" id="3.20.20.70">
    <property type="entry name" value="Aldolase class I"/>
    <property type="match status" value="1"/>
</dbReference>
<dbReference type="RefSeq" id="WP_342687261.1">
    <property type="nucleotide sequence ID" value="NZ_JAZBJM010000004.1"/>
</dbReference>
<evidence type="ECO:0000313" key="4">
    <source>
        <dbReference type="Proteomes" id="UP001388259"/>
    </source>
</evidence>
<dbReference type="InterPro" id="IPR057736">
    <property type="entry name" value="SAF_PseI/NeuA/NeuB"/>
</dbReference>
<dbReference type="EMBL" id="JAZBJM010000004">
    <property type="protein sequence ID" value="MEM0518352.1"/>
    <property type="molecule type" value="Genomic_DNA"/>
</dbReference>
<dbReference type="Proteomes" id="UP001388259">
    <property type="component" value="Unassembled WGS sequence"/>
</dbReference>
<dbReference type="InterPro" id="IPR006190">
    <property type="entry name" value="SAF_AFP_Neu5Ac"/>
</dbReference>
<evidence type="ECO:0000313" key="2">
    <source>
        <dbReference type="EMBL" id="MEM0518352.1"/>
    </source>
</evidence>
<feature type="domain" description="AFP-like" evidence="1">
    <location>
        <begin position="280"/>
        <end position="338"/>
    </location>
</feature>
<dbReference type="GO" id="GO:0016051">
    <property type="term" value="P:carbohydrate biosynthetic process"/>
    <property type="evidence" value="ECO:0007669"/>
    <property type="project" value="InterPro"/>
</dbReference>
<comment type="caution">
    <text evidence="2">The sequence shown here is derived from an EMBL/GenBank/DDBJ whole genome shotgun (WGS) entry which is preliminary data.</text>
</comment>
<dbReference type="AlphaFoldDB" id="A0AB35YY17"/>
<proteinExistence type="predicted"/>
<dbReference type="Gene3D" id="3.90.1210.10">
    <property type="entry name" value="Antifreeze-like/N-acetylneuraminic acid synthase C-terminal domain"/>
    <property type="match status" value="1"/>
</dbReference>
<dbReference type="Pfam" id="PF03102">
    <property type="entry name" value="NeuB"/>
    <property type="match status" value="1"/>
</dbReference>